<evidence type="ECO:0000256" key="4">
    <source>
        <dbReference type="ARBA" id="ARBA00022970"/>
    </source>
</evidence>
<evidence type="ECO:0000256" key="5">
    <source>
        <dbReference type="SAM" id="SignalP"/>
    </source>
</evidence>
<dbReference type="RefSeq" id="WP_209771209.1">
    <property type="nucleotide sequence ID" value="NZ_JAGINP010000029.1"/>
</dbReference>
<protein>
    <submittedName>
        <fullName evidence="7">Branched-chain amino acid transport system substrate-binding protein</fullName>
    </submittedName>
</protein>
<dbReference type="InterPro" id="IPR000709">
    <property type="entry name" value="Leu_Ile_Val-bd"/>
</dbReference>
<dbReference type="SUPFAM" id="SSF53822">
    <property type="entry name" value="Periplasmic binding protein-like I"/>
    <property type="match status" value="1"/>
</dbReference>
<evidence type="ECO:0000313" key="8">
    <source>
        <dbReference type="Proteomes" id="UP000781958"/>
    </source>
</evidence>
<keyword evidence="8" id="KW-1185">Reference proteome</keyword>
<evidence type="ECO:0000256" key="3">
    <source>
        <dbReference type="ARBA" id="ARBA00022729"/>
    </source>
</evidence>
<evidence type="ECO:0000259" key="6">
    <source>
        <dbReference type="Pfam" id="PF13458"/>
    </source>
</evidence>
<dbReference type="PANTHER" id="PTHR30483:SF6">
    <property type="entry name" value="PERIPLASMIC BINDING PROTEIN OF ABC TRANSPORTER FOR NATURAL AMINO ACIDS"/>
    <property type="match status" value="1"/>
</dbReference>
<dbReference type="Proteomes" id="UP000781958">
    <property type="component" value="Unassembled WGS sequence"/>
</dbReference>
<dbReference type="PANTHER" id="PTHR30483">
    <property type="entry name" value="LEUCINE-SPECIFIC-BINDING PROTEIN"/>
    <property type="match status" value="1"/>
</dbReference>
<dbReference type="Pfam" id="PF13458">
    <property type="entry name" value="Peripla_BP_6"/>
    <property type="match status" value="1"/>
</dbReference>
<dbReference type="Gene3D" id="3.40.50.2300">
    <property type="match status" value="2"/>
</dbReference>
<dbReference type="EMBL" id="JAGINP010000029">
    <property type="protein sequence ID" value="MBP2296274.1"/>
    <property type="molecule type" value="Genomic_DNA"/>
</dbReference>
<keyword evidence="2" id="KW-0813">Transport</keyword>
<feature type="domain" description="Leucine-binding protein" evidence="6">
    <location>
        <begin position="29"/>
        <end position="373"/>
    </location>
</feature>
<comment type="similarity">
    <text evidence="1">Belongs to the leucine-binding protein family.</text>
</comment>
<keyword evidence="4" id="KW-0029">Amino-acid transport</keyword>
<sequence length="395" mass="41632">MTKPTMMKAAALALALSVSAVATAAADVVKVGIIGPFSGPYALFGRSFQAGIGAYTAAHGDRAGPHEVKFIYRDLDAPNPARAKAIAQELIVKDDVRYLGGLYFTPDALAIAPLLGEAKVPLVVFNAAASAITEKSPHIVRTSFTIWQNTVPAAQAAVRTLGAKKAAIVVSDYAPGLDAEKAFKTTFESLGGTIADSVRVPLTATDFAPVMQRIGDSGADLTFAFLPTGPATFAFVKAFHETGLKARGVKLLTTGDVVPEPDLPALGDAGLGVYSTYHYASSHESAENKEFLANVEKAGGRAEEVTMATVGAYDGARLIYAMIERNGAARDPEQALAAVKGASWISPRGPVSIDPQSRHIRQTVYLRVVTKDGSQYVNKELDAYPDQPDHGFGVR</sequence>
<comment type="caution">
    <text evidence="7">The sequence shown here is derived from an EMBL/GenBank/DDBJ whole genome shotgun (WGS) entry which is preliminary data.</text>
</comment>
<evidence type="ECO:0000256" key="2">
    <source>
        <dbReference type="ARBA" id="ARBA00022448"/>
    </source>
</evidence>
<evidence type="ECO:0000313" key="7">
    <source>
        <dbReference type="EMBL" id="MBP2296274.1"/>
    </source>
</evidence>
<proteinExistence type="inferred from homology"/>
<feature type="signal peptide" evidence="5">
    <location>
        <begin position="1"/>
        <end position="24"/>
    </location>
</feature>
<accession>A0ABS4SUN9</accession>
<dbReference type="InterPro" id="IPR028082">
    <property type="entry name" value="Peripla_BP_I"/>
</dbReference>
<evidence type="ECO:0000256" key="1">
    <source>
        <dbReference type="ARBA" id="ARBA00010062"/>
    </source>
</evidence>
<organism evidence="7 8">
    <name type="scientific">Azospirillum rugosum</name>
    <dbReference type="NCBI Taxonomy" id="416170"/>
    <lineage>
        <taxon>Bacteria</taxon>
        <taxon>Pseudomonadati</taxon>
        <taxon>Pseudomonadota</taxon>
        <taxon>Alphaproteobacteria</taxon>
        <taxon>Rhodospirillales</taxon>
        <taxon>Azospirillaceae</taxon>
        <taxon>Azospirillum</taxon>
    </lineage>
</organism>
<keyword evidence="3 5" id="KW-0732">Signal</keyword>
<dbReference type="PRINTS" id="PR00337">
    <property type="entry name" value="LEUILEVALBP"/>
</dbReference>
<feature type="chain" id="PRO_5046034762" evidence="5">
    <location>
        <begin position="25"/>
        <end position="395"/>
    </location>
</feature>
<dbReference type="InterPro" id="IPR028081">
    <property type="entry name" value="Leu-bd"/>
</dbReference>
<gene>
    <name evidence="7" type="ORF">J2851_006090</name>
</gene>
<reference evidence="7 8" key="1">
    <citation type="submission" date="2021-03" db="EMBL/GenBank/DDBJ databases">
        <title>Genomic Encyclopedia of Type Strains, Phase III (KMG-III): the genomes of soil and plant-associated and newly described type strains.</title>
        <authorList>
            <person name="Whitman W."/>
        </authorList>
    </citation>
    <scope>NUCLEOTIDE SEQUENCE [LARGE SCALE GENOMIC DNA]</scope>
    <source>
        <strain evidence="7 8">IMMIB AFH-6</strain>
    </source>
</reference>
<name>A0ABS4SUN9_9PROT</name>
<dbReference type="InterPro" id="IPR051010">
    <property type="entry name" value="BCAA_transport"/>
</dbReference>